<sequence length="67" mass="7479">MMEDHQPLPSPGRSSKRAAAERCPRPLLPQDDQLVKLEEDPIPIDATETHVRGDQPCKEETPANKHA</sequence>
<dbReference type="AlphaFoldDB" id="A0A8J6BNJ6"/>
<dbReference type="Proteomes" id="UP000770717">
    <property type="component" value="Unassembled WGS sequence"/>
</dbReference>
<name>A0A8J6BNJ6_ELECQ</name>
<organism evidence="2 3">
    <name type="scientific">Eleutherodactylus coqui</name>
    <name type="common">Puerto Rican coqui</name>
    <dbReference type="NCBI Taxonomy" id="57060"/>
    <lineage>
        <taxon>Eukaryota</taxon>
        <taxon>Metazoa</taxon>
        <taxon>Chordata</taxon>
        <taxon>Craniata</taxon>
        <taxon>Vertebrata</taxon>
        <taxon>Euteleostomi</taxon>
        <taxon>Amphibia</taxon>
        <taxon>Batrachia</taxon>
        <taxon>Anura</taxon>
        <taxon>Neobatrachia</taxon>
        <taxon>Hyloidea</taxon>
        <taxon>Eleutherodactylidae</taxon>
        <taxon>Eleutherodactylinae</taxon>
        <taxon>Eleutherodactylus</taxon>
        <taxon>Eleutherodactylus</taxon>
    </lineage>
</organism>
<evidence type="ECO:0000256" key="1">
    <source>
        <dbReference type="SAM" id="MobiDB-lite"/>
    </source>
</evidence>
<protein>
    <submittedName>
        <fullName evidence="2">Uncharacterized protein</fullName>
    </submittedName>
</protein>
<reference evidence="2" key="1">
    <citation type="thesis" date="2020" institute="ProQuest LLC" country="789 East Eisenhower Parkway, Ann Arbor, MI, USA">
        <title>Comparative Genomics and Chromosome Evolution.</title>
        <authorList>
            <person name="Mudd A.B."/>
        </authorList>
    </citation>
    <scope>NUCLEOTIDE SEQUENCE</scope>
    <source>
        <strain evidence="2">HN-11 Male</strain>
        <tissue evidence="2">Kidney and liver</tissue>
    </source>
</reference>
<comment type="caution">
    <text evidence="2">The sequence shown here is derived from an EMBL/GenBank/DDBJ whole genome shotgun (WGS) entry which is preliminary data.</text>
</comment>
<gene>
    <name evidence="2" type="ORF">GDO78_021177</name>
</gene>
<evidence type="ECO:0000313" key="3">
    <source>
        <dbReference type="Proteomes" id="UP000770717"/>
    </source>
</evidence>
<proteinExistence type="predicted"/>
<feature type="region of interest" description="Disordered" evidence="1">
    <location>
        <begin position="1"/>
        <end position="67"/>
    </location>
</feature>
<accession>A0A8J6BNJ6</accession>
<dbReference type="EMBL" id="WNTK01006045">
    <property type="protein sequence ID" value="KAG9463753.1"/>
    <property type="molecule type" value="Genomic_DNA"/>
</dbReference>
<feature type="compositionally biased region" description="Basic and acidic residues" evidence="1">
    <location>
        <begin position="47"/>
        <end position="67"/>
    </location>
</feature>
<evidence type="ECO:0000313" key="2">
    <source>
        <dbReference type="EMBL" id="KAG9463753.1"/>
    </source>
</evidence>
<keyword evidence="3" id="KW-1185">Reference proteome</keyword>
<feature type="non-terminal residue" evidence="2">
    <location>
        <position position="1"/>
    </location>
</feature>